<accession>F8NCU2</accession>
<dbReference type="eggNOG" id="COG0265">
    <property type="taxonomic scope" value="Bacteria"/>
</dbReference>
<dbReference type="Gene3D" id="1.25.40.10">
    <property type="entry name" value="Tetratricopeptide repeat domain"/>
    <property type="match status" value="2"/>
</dbReference>
<dbReference type="SMART" id="SM00028">
    <property type="entry name" value="TPR"/>
    <property type="match status" value="3"/>
</dbReference>
<dbReference type="STRING" id="688246.Premu_2781"/>
<protein>
    <submittedName>
        <fullName evidence="2">Uncharacterized protein</fullName>
    </submittedName>
</protein>
<feature type="chain" id="PRO_5003381162" evidence="1">
    <location>
        <begin position="23"/>
        <end position="560"/>
    </location>
</feature>
<dbReference type="AlphaFoldDB" id="F8NCU2"/>
<dbReference type="OrthoDB" id="1114009at2"/>
<keyword evidence="1" id="KW-0732">Signal</keyword>
<dbReference type="InterPro" id="IPR011990">
    <property type="entry name" value="TPR-like_helical_dom_sf"/>
</dbReference>
<dbReference type="RefSeq" id="WP_007576142.1">
    <property type="nucleotide sequence ID" value="NZ_BPTS01000002.1"/>
</dbReference>
<dbReference type="Gene3D" id="2.40.10.120">
    <property type="match status" value="1"/>
</dbReference>
<dbReference type="HOGENOM" id="CLU_032898_0_0_10"/>
<sequence>MKEKIFSLLWLMIVGVPLFASAQPAAVKKASQSVFTLTTYNADGTIHASTHGVFTGMAGEAIAMWHPFKDAARAVIIDVKGRQYSVDAMLGVSENYDLCRFRIKDYNNVASQLPTTVDNTPSTSVYLIGYDLKKPEIMNVVPVRTEKFMTNYNYYVFKDEDVSGSMLGCAVINNEGKLIGIVQRPEEGGEAFSADARLTTTFKRFGLSFNDQTLRATGIRTALPDDEKEASLMLVLAASLTDSIRYSEYIEDYIRSFPNSTDGYNAKALQFVNHRRLAAADEMLQTEVKRSSNKDVAYSNYAALVYNACAYRIDTTFTKWNWNKAYELAGEAYKLNPLPTYRHQQAQILFAQAKYQEALNMLASLQKTDLGKTGEIYYEAAQCKSHLKAPKTEIMELLDTAVNVQPGPASAPYVYARGRQYDADGNYRKAFSDYLRYDSLMNNNATADFYYTKYQCEMKIRQYQLALNDIAHAIYLSRTEPLYYAELASLQLRVNKLEEAVKTCDLAFNIKGTETMSDLYIIKGMALCEMKKNDKGLEALTKAKELGDNRAEKLIKKYSK</sequence>
<dbReference type="eggNOG" id="COG0457">
    <property type="taxonomic scope" value="Bacteria"/>
</dbReference>
<feature type="signal peptide" evidence="1">
    <location>
        <begin position="1"/>
        <end position="22"/>
    </location>
</feature>
<evidence type="ECO:0000313" key="2">
    <source>
        <dbReference type="EMBL" id="EGN58127.1"/>
    </source>
</evidence>
<reference evidence="3" key="1">
    <citation type="journal article" date="2011" name="Stand. Genomic Sci.">
        <title>Non-contiguous finished genome sequence of the opportunistic oral pathogen Prevotella multisaccharivorax type strain (PPPA20).</title>
        <authorList>
            <person name="Pati A."/>
            <person name="Gronow S."/>
            <person name="Lu M."/>
            <person name="Lapidus A."/>
            <person name="Nolan M."/>
            <person name="Lucas S."/>
            <person name="Hammon N."/>
            <person name="Deshpande S."/>
            <person name="Cheng J.F."/>
            <person name="Tapia R."/>
            <person name="Han C."/>
            <person name="Goodwin L."/>
            <person name="Pitluck S."/>
            <person name="Liolios K."/>
            <person name="Pagani I."/>
            <person name="Mavromatis K."/>
            <person name="Mikhailova N."/>
            <person name="Huntemann M."/>
            <person name="Chen A."/>
            <person name="Palaniappan K."/>
            <person name="Land M."/>
            <person name="Hauser L."/>
            <person name="Detter J.C."/>
            <person name="Brambilla E.M."/>
            <person name="Rohde M."/>
            <person name="Goker M."/>
            <person name="Woyke T."/>
            <person name="Bristow J."/>
            <person name="Eisen J.A."/>
            <person name="Markowitz V."/>
            <person name="Hugenholtz P."/>
            <person name="Kyrpides N.C."/>
            <person name="Klenk H.P."/>
            <person name="Ivanova N."/>
        </authorList>
    </citation>
    <scope>NUCLEOTIDE SEQUENCE [LARGE SCALE GENOMIC DNA]</scope>
    <source>
        <strain evidence="3">DSM 17128</strain>
    </source>
</reference>
<dbReference type="SUPFAM" id="SSF50494">
    <property type="entry name" value="Trypsin-like serine proteases"/>
    <property type="match status" value="1"/>
</dbReference>
<dbReference type="Proteomes" id="UP000002772">
    <property type="component" value="Unassembled WGS sequence"/>
</dbReference>
<name>F8NCU2_9BACT</name>
<dbReference type="InterPro" id="IPR019734">
    <property type="entry name" value="TPR_rpt"/>
</dbReference>
<evidence type="ECO:0000313" key="3">
    <source>
        <dbReference type="Proteomes" id="UP000002772"/>
    </source>
</evidence>
<keyword evidence="3" id="KW-1185">Reference proteome</keyword>
<proteinExistence type="predicted"/>
<organism evidence="2 3">
    <name type="scientific">Hallella multisaccharivorax DSM 17128</name>
    <dbReference type="NCBI Taxonomy" id="688246"/>
    <lineage>
        <taxon>Bacteria</taxon>
        <taxon>Pseudomonadati</taxon>
        <taxon>Bacteroidota</taxon>
        <taxon>Bacteroidia</taxon>
        <taxon>Bacteroidales</taxon>
        <taxon>Prevotellaceae</taxon>
        <taxon>Hallella</taxon>
    </lineage>
</organism>
<gene>
    <name evidence="2" type="ORF">Premu_2781</name>
</gene>
<dbReference type="SUPFAM" id="SSF48452">
    <property type="entry name" value="TPR-like"/>
    <property type="match status" value="2"/>
</dbReference>
<evidence type="ECO:0000256" key="1">
    <source>
        <dbReference type="SAM" id="SignalP"/>
    </source>
</evidence>
<dbReference type="InterPro" id="IPR009003">
    <property type="entry name" value="Peptidase_S1_PA"/>
</dbReference>
<dbReference type="EMBL" id="GL945017">
    <property type="protein sequence ID" value="EGN58127.1"/>
    <property type="molecule type" value="Genomic_DNA"/>
</dbReference>